<evidence type="ECO:0008006" key="3">
    <source>
        <dbReference type="Google" id="ProtNLM"/>
    </source>
</evidence>
<evidence type="ECO:0000313" key="1">
    <source>
        <dbReference type="EMBL" id="TKA12665.1"/>
    </source>
</evidence>
<evidence type="ECO:0000313" key="2">
    <source>
        <dbReference type="Proteomes" id="UP000305778"/>
    </source>
</evidence>
<keyword evidence="2" id="KW-1185">Reference proteome</keyword>
<dbReference type="EMBL" id="SUMC01000003">
    <property type="protein sequence ID" value="TKA12665.1"/>
    <property type="molecule type" value="Genomic_DNA"/>
</dbReference>
<protein>
    <recommendedName>
        <fullName evidence="3">Transferase</fullName>
    </recommendedName>
</protein>
<name>A0A4U0T934_9ACTN</name>
<dbReference type="OrthoDB" id="3517562at2"/>
<accession>A0A4U0T934</accession>
<gene>
    <name evidence="1" type="ORF">FCI23_04580</name>
</gene>
<dbReference type="RefSeq" id="WP_136722142.1">
    <property type="nucleotide sequence ID" value="NZ_SUMC01000003.1"/>
</dbReference>
<sequence length="284" mass="31011">MKIPFLIADCVIETSGDIRVRVAPEAGMPVHSMFLSAKEDSDVQGGNVVRLPLTSDGAVLRRTYGRLTEGRWNLFAEYPGASGMIQRRLRAGVQDLRRLLDPLCPRPALPLVSWIPYRTADGWLAIRSWERSGHAEASDIEVDGDDITVGGWLLGPSPAAGPELELELRSRVDPARTITAVAKPAPAPYPAWEGTGQGFRCTFPAGDLALGKAPGDELWDVYARPGDGREPVRVARLLDDIADKKEVCTYPSTEVRTTARGPVRVRPFYTRDNALSVRVADMAP</sequence>
<comment type="caution">
    <text evidence="1">The sequence shown here is derived from an EMBL/GenBank/DDBJ whole genome shotgun (WGS) entry which is preliminary data.</text>
</comment>
<organism evidence="1 2">
    <name type="scientific">Actinacidiphila oryziradicis</name>
    <dbReference type="NCBI Taxonomy" id="2571141"/>
    <lineage>
        <taxon>Bacteria</taxon>
        <taxon>Bacillati</taxon>
        <taxon>Actinomycetota</taxon>
        <taxon>Actinomycetes</taxon>
        <taxon>Kitasatosporales</taxon>
        <taxon>Streptomycetaceae</taxon>
        <taxon>Actinacidiphila</taxon>
    </lineage>
</organism>
<dbReference type="AlphaFoldDB" id="A0A4U0T934"/>
<proteinExistence type="predicted"/>
<dbReference type="Proteomes" id="UP000305778">
    <property type="component" value="Unassembled WGS sequence"/>
</dbReference>
<reference evidence="1 2" key="1">
    <citation type="submission" date="2019-04" db="EMBL/GenBank/DDBJ databases">
        <title>Streptomyces oryziradicis sp. nov., a novel actinomycete isolated from rhizosphere soil of rice (Oryza sativa L.).</title>
        <authorList>
            <person name="Li C."/>
        </authorList>
    </citation>
    <scope>NUCLEOTIDE SEQUENCE [LARGE SCALE GENOMIC DNA]</scope>
    <source>
        <strain evidence="1 2">NEAU-C40</strain>
    </source>
</reference>